<organism evidence="1">
    <name type="scientific">marine metagenome</name>
    <dbReference type="NCBI Taxonomy" id="408172"/>
    <lineage>
        <taxon>unclassified sequences</taxon>
        <taxon>metagenomes</taxon>
        <taxon>ecological metagenomes</taxon>
    </lineage>
</organism>
<accession>A0A382H6L2</accession>
<name>A0A382H6L2_9ZZZZ</name>
<proteinExistence type="predicted"/>
<protein>
    <submittedName>
        <fullName evidence="1">Uncharacterized protein</fullName>
    </submittedName>
</protein>
<reference evidence="1" key="1">
    <citation type="submission" date="2018-05" db="EMBL/GenBank/DDBJ databases">
        <authorList>
            <person name="Lanie J.A."/>
            <person name="Ng W.-L."/>
            <person name="Kazmierczak K.M."/>
            <person name="Andrzejewski T.M."/>
            <person name="Davidsen T.M."/>
            <person name="Wayne K.J."/>
            <person name="Tettelin H."/>
            <person name="Glass J.I."/>
            <person name="Rusch D."/>
            <person name="Podicherti R."/>
            <person name="Tsui H.-C.T."/>
            <person name="Winkler M.E."/>
        </authorList>
    </citation>
    <scope>NUCLEOTIDE SEQUENCE</scope>
</reference>
<evidence type="ECO:0000313" key="1">
    <source>
        <dbReference type="EMBL" id="SVB82832.1"/>
    </source>
</evidence>
<gene>
    <name evidence="1" type="ORF">METZ01_LOCUS235686</name>
</gene>
<dbReference type="AlphaFoldDB" id="A0A382H6L2"/>
<sequence>MHDDYTLCNGVYRSLSEVTSYIKCDTTVKVSYHRNTVTPYITISNIGLYNYILYSINT</sequence>
<dbReference type="EMBL" id="UINC01059431">
    <property type="protein sequence ID" value="SVB82832.1"/>
    <property type="molecule type" value="Genomic_DNA"/>
</dbReference>